<feature type="chain" id="PRO_5013333736" evidence="12">
    <location>
        <begin position="28"/>
        <end position="927"/>
    </location>
</feature>
<evidence type="ECO:0000259" key="13">
    <source>
        <dbReference type="Pfam" id="PF08263"/>
    </source>
</evidence>
<dbReference type="FunFam" id="3.80.10.10:FF:000920">
    <property type="entry name" value="mRNA, clone: RTFL01-33-G14"/>
    <property type="match status" value="1"/>
</dbReference>
<keyword evidence="8" id="KW-1133">Transmembrane helix</keyword>
<sequence length="927" mass="102016">MDTSSRLNSTFHLTFLFLLIFYFSSDMETIKLCLGDGNLNVKCIDTEREALLELKNGLSDPSGRLSSWEGNDCCKWNEVICNSQTGHITKLNLRNPYPLINGGVGDRAAYERSCLGGNISSSLSRLQYLSYLDMSLNDFRGAEIPDFFSGFKNLRYLNLSFSSFSGDIPSQLGNLSSLLYLDLYADSYSNTGSWELRANNLHWLSGLSSLKYLNLGFVKLKGVGSDWLQAVNMLPSLVELHLDYCELESLPLSFPSINLTSLSVLDLSDNSFNSKIPQWLFNLTGLTKLYLVWNFFSGPIPSEFSRLKSLEVLVLSNNLDLGGQIPGVFGNLRNLKVLDLSANGLTGEIHQFFGGFSSNPNNSLVSLNLNSNSLAGELPESLGVLRNLQYLYLSGNSFFGSIPTSIGKLSSLKKLDLSYNSMNGTIPESFGQLSELVDVNLVENSWEGTLEETHLMNLNSLENFHLSTVPSRSLVFNVSYKWIPPFRLKSIQLENCQLGPSFPVWLQVQNELTSVTLRNVGISDTIPGEWFSKLSPHITHLVLSNNQIKGKLPNQLKTPNLRFIDLSSNRFEGPLPLWSANATEVYLQGNLFSGSIPENIGGLMPRLEKFYVFSNHLAGGIPSSFCAIRGLQVLSLRKNQISGEIPNCWHQSMLWAIDMSNNTLTGQIPSSFGFLSSLSVLLLRNNYLDGEIPSSMQNCSGLTSIDFRGNKLSGSLPSWIGERLSSLFMLQLQSNSLRGPIPQQLCNPPNLHILDLSGNRFSGDIPKCVGNLTALVSGKNSEVFLQLLYVAMKGKTLEYKNIVAAVNGINLSGNNLTGEIPVEVTNLVTLRALNLSRNQLSGNITEKIGDLQNLETLDLSYNHLSGSIPGSLASLNSLVHLNLSYNNLEGKIPAGFQKFKDPSVFIGNPSLCGIPLPNKCPGGDRIL</sequence>
<keyword evidence="7" id="KW-0677">Repeat</keyword>
<comment type="similarity">
    <text evidence="2">Belongs to the RLP family.</text>
</comment>
<evidence type="ECO:0000256" key="2">
    <source>
        <dbReference type="ARBA" id="ARBA00009592"/>
    </source>
</evidence>
<dbReference type="Pfam" id="PF00560">
    <property type="entry name" value="LRR_1"/>
    <property type="match status" value="10"/>
</dbReference>
<evidence type="ECO:0000256" key="3">
    <source>
        <dbReference type="ARBA" id="ARBA00022475"/>
    </source>
</evidence>
<dbReference type="InterPro" id="IPR046956">
    <property type="entry name" value="RLP23-like"/>
</dbReference>
<dbReference type="Proteomes" id="UP000091857">
    <property type="component" value="Chromosome 3"/>
</dbReference>
<dbReference type="PANTHER" id="PTHR48063:SF97">
    <property type="entry name" value="DISEASE RESISTANCE FAMILY PROTEIN _ LRR FAMILY PROTEIN"/>
    <property type="match status" value="1"/>
</dbReference>
<dbReference type="Gene3D" id="3.80.10.10">
    <property type="entry name" value="Ribonuclease Inhibitor"/>
    <property type="match status" value="5"/>
</dbReference>
<dbReference type="OrthoDB" id="1060944at2759"/>
<dbReference type="InterPro" id="IPR003591">
    <property type="entry name" value="Leu-rich_rpt_typical-subtyp"/>
</dbReference>
<dbReference type="PRINTS" id="PR00019">
    <property type="entry name" value="LEURICHRPT"/>
</dbReference>
<gene>
    <name evidence="15" type="ORF">MANES_03G071700v8</name>
</gene>
<keyword evidence="16" id="KW-1185">Reference proteome</keyword>
<keyword evidence="3" id="KW-1003">Cell membrane</keyword>
<reference evidence="16" key="1">
    <citation type="journal article" date="2016" name="Nat. Biotechnol.">
        <title>Sequencing wild and cultivated cassava and related species reveals extensive interspecific hybridization and genetic diversity.</title>
        <authorList>
            <person name="Bredeson J.V."/>
            <person name="Lyons J.B."/>
            <person name="Prochnik S.E."/>
            <person name="Wu G.A."/>
            <person name="Ha C.M."/>
            <person name="Edsinger-Gonzales E."/>
            <person name="Grimwood J."/>
            <person name="Schmutz J."/>
            <person name="Rabbi I.Y."/>
            <person name="Egesi C."/>
            <person name="Nauluvula P."/>
            <person name="Lebot V."/>
            <person name="Ndunguru J."/>
            <person name="Mkamilo G."/>
            <person name="Bart R.S."/>
            <person name="Setter T.L."/>
            <person name="Gleadow R.M."/>
            <person name="Kulakow P."/>
            <person name="Ferguson M.E."/>
            <person name="Rounsley S."/>
            <person name="Rokhsar D.S."/>
        </authorList>
    </citation>
    <scope>NUCLEOTIDE SEQUENCE [LARGE SCALE GENOMIC DNA]</scope>
    <source>
        <strain evidence="16">cv. AM560-2</strain>
    </source>
</reference>
<dbReference type="SUPFAM" id="SSF52058">
    <property type="entry name" value="L domain-like"/>
    <property type="match status" value="3"/>
</dbReference>
<dbReference type="AlphaFoldDB" id="A0A2C9W5A3"/>
<dbReference type="InterPro" id="IPR032675">
    <property type="entry name" value="LRR_dom_sf"/>
</dbReference>
<evidence type="ECO:0000259" key="14">
    <source>
        <dbReference type="Pfam" id="PF23598"/>
    </source>
</evidence>
<evidence type="ECO:0000256" key="11">
    <source>
        <dbReference type="ARBA" id="ARBA00023180"/>
    </source>
</evidence>
<keyword evidence="6 12" id="KW-0732">Signal</keyword>
<dbReference type="Pfam" id="PF23598">
    <property type="entry name" value="LRR_14"/>
    <property type="match status" value="1"/>
</dbReference>
<keyword evidence="5" id="KW-0812">Transmembrane</keyword>
<feature type="domain" description="Leucine-rich repeat-containing N-terminal plant-type" evidence="13">
    <location>
        <begin position="45"/>
        <end position="82"/>
    </location>
</feature>
<dbReference type="SMART" id="SM00369">
    <property type="entry name" value="LRR_TYP"/>
    <property type="match status" value="10"/>
</dbReference>
<feature type="signal peptide" evidence="12">
    <location>
        <begin position="1"/>
        <end position="27"/>
    </location>
</feature>
<accession>A0A2C9W5A3</accession>
<dbReference type="OMA" id="WLQYMSS"/>
<dbReference type="EMBL" id="CM004389">
    <property type="protein sequence ID" value="OAY54402.1"/>
    <property type="molecule type" value="Genomic_DNA"/>
</dbReference>
<dbReference type="InterPro" id="IPR013210">
    <property type="entry name" value="LRR_N_plant-typ"/>
</dbReference>
<keyword evidence="9" id="KW-0472">Membrane</keyword>
<comment type="subcellular location">
    <subcellularLocation>
        <location evidence="1">Cell membrane</location>
        <topology evidence="1">Single-pass type I membrane protein</topology>
    </subcellularLocation>
</comment>
<dbReference type="FunFam" id="3.80.10.10:FF:000383">
    <property type="entry name" value="Leucine-rich repeat receptor protein kinase EMS1"/>
    <property type="match status" value="1"/>
</dbReference>
<dbReference type="FunFam" id="3.80.10.10:FF:000649">
    <property type="entry name" value="Leucine Rich Repeat family protein"/>
    <property type="match status" value="1"/>
</dbReference>
<evidence type="ECO:0000256" key="1">
    <source>
        <dbReference type="ARBA" id="ARBA00004251"/>
    </source>
</evidence>
<dbReference type="GO" id="GO:0005886">
    <property type="term" value="C:plasma membrane"/>
    <property type="evidence" value="ECO:0007669"/>
    <property type="project" value="UniProtKB-SubCell"/>
</dbReference>
<keyword evidence="11" id="KW-0325">Glycoprotein</keyword>
<organism evidence="15 16">
    <name type="scientific">Manihot esculenta</name>
    <name type="common">Cassava</name>
    <name type="synonym">Jatropha manihot</name>
    <dbReference type="NCBI Taxonomy" id="3983"/>
    <lineage>
        <taxon>Eukaryota</taxon>
        <taxon>Viridiplantae</taxon>
        <taxon>Streptophyta</taxon>
        <taxon>Embryophyta</taxon>
        <taxon>Tracheophyta</taxon>
        <taxon>Spermatophyta</taxon>
        <taxon>Magnoliopsida</taxon>
        <taxon>eudicotyledons</taxon>
        <taxon>Gunneridae</taxon>
        <taxon>Pentapetalae</taxon>
        <taxon>rosids</taxon>
        <taxon>fabids</taxon>
        <taxon>Malpighiales</taxon>
        <taxon>Euphorbiaceae</taxon>
        <taxon>Crotonoideae</taxon>
        <taxon>Manihoteae</taxon>
        <taxon>Manihot</taxon>
    </lineage>
</organism>
<dbReference type="GO" id="GO:0050832">
    <property type="term" value="P:defense response to fungus"/>
    <property type="evidence" value="ECO:0000318"/>
    <property type="project" value="GO_Central"/>
</dbReference>
<proteinExistence type="inferred from homology"/>
<evidence type="ECO:0000256" key="4">
    <source>
        <dbReference type="ARBA" id="ARBA00022614"/>
    </source>
</evidence>
<dbReference type="InterPro" id="IPR001611">
    <property type="entry name" value="Leu-rich_rpt"/>
</dbReference>
<evidence type="ECO:0000256" key="10">
    <source>
        <dbReference type="ARBA" id="ARBA00023170"/>
    </source>
</evidence>
<dbReference type="InterPro" id="IPR055414">
    <property type="entry name" value="LRR_R13L4/SHOC2-like"/>
</dbReference>
<name>A0A2C9W5A3_MANES</name>
<evidence type="ECO:0000256" key="9">
    <source>
        <dbReference type="ARBA" id="ARBA00023136"/>
    </source>
</evidence>
<dbReference type="Gramene" id="Manes.03G071700.1.v8.1">
    <property type="protein sequence ID" value="Manes.03G071700.1.v8.1.CDS.1"/>
    <property type="gene ID" value="Manes.03G071700.v8.1"/>
</dbReference>
<evidence type="ECO:0000313" key="16">
    <source>
        <dbReference type="Proteomes" id="UP000091857"/>
    </source>
</evidence>
<dbReference type="PANTHER" id="PTHR48063">
    <property type="entry name" value="LRR RECEPTOR-LIKE KINASE"/>
    <property type="match status" value="1"/>
</dbReference>
<evidence type="ECO:0000256" key="6">
    <source>
        <dbReference type="ARBA" id="ARBA00022729"/>
    </source>
</evidence>
<keyword evidence="4" id="KW-0433">Leucine-rich repeat</keyword>
<evidence type="ECO:0000256" key="8">
    <source>
        <dbReference type="ARBA" id="ARBA00022989"/>
    </source>
</evidence>
<evidence type="ECO:0000256" key="12">
    <source>
        <dbReference type="SAM" id="SignalP"/>
    </source>
</evidence>
<evidence type="ECO:0000256" key="7">
    <source>
        <dbReference type="ARBA" id="ARBA00022737"/>
    </source>
</evidence>
<dbReference type="Pfam" id="PF08263">
    <property type="entry name" value="LRRNT_2"/>
    <property type="match status" value="1"/>
</dbReference>
<protein>
    <submittedName>
        <fullName evidence="15">Uncharacterized protein</fullName>
    </submittedName>
</protein>
<evidence type="ECO:0000313" key="15">
    <source>
        <dbReference type="EMBL" id="OAY54402.1"/>
    </source>
</evidence>
<evidence type="ECO:0000256" key="5">
    <source>
        <dbReference type="ARBA" id="ARBA00022692"/>
    </source>
</evidence>
<dbReference type="GO" id="GO:0002239">
    <property type="term" value="P:response to oomycetes"/>
    <property type="evidence" value="ECO:0007669"/>
    <property type="project" value="EnsemblPlants"/>
</dbReference>
<comment type="caution">
    <text evidence="15">The sequence shown here is derived from an EMBL/GenBank/DDBJ whole genome shotgun (WGS) entry which is preliminary data.</text>
</comment>
<dbReference type="PROSITE" id="PS51450">
    <property type="entry name" value="LRR"/>
    <property type="match status" value="1"/>
</dbReference>
<keyword evidence="10" id="KW-0675">Receptor</keyword>
<dbReference type="SUPFAM" id="SSF52047">
    <property type="entry name" value="RNI-like"/>
    <property type="match status" value="1"/>
</dbReference>
<feature type="domain" description="Disease resistance R13L4/SHOC-2-like LRR" evidence="14">
    <location>
        <begin position="364"/>
        <end position="512"/>
    </location>
</feature>
<dbReference type="Pfam" id="PF13855">
    <property type="entry name" value="LRR_8"/>
    <property type="match status" value="2"/>
</dbReference>